<gene>
    <name evidence="1" type="ORF">NEOLEDRAFT_1167446</name>
</gene>
<evidence type="ECO:0000313" key="1">
    <source>
        <dbReference type="EMBL" id="KZT28522.1"/>
    </source>
</evidence>
<dbReference type="AlphaFoldDB" id="A0A165UQ33"/>
<protein>
    <recommendedName>
        <fullName evidence="3">F-box domain-containing protein</fullName>
    </recommendedName>
</protein>
<sequence length="405" mass="45986">MHRKGANFGNLPVELVEAVIEMCQGDYLALALVSKLFNAIATRFIYRHLDMESPDTLIGVLKALAGNPLAAESVKLLSITMNTYIRFKPFYSLLEEAISGCFNVNVLRISSDQSEYGAILRKCTFPKLEAFQYLSIDDDAVKFMRRHPHITHLYFTRNPFSRTLEYPYRPVNLPQLTRLVSSSSAIPFLVPDSPVQHVNMIWDSADHRHIKETMRVLACRTTPLLTFATTLPYWSESFLHSIVDHLSGIQNLIITNLADDLSPDGAYGLFVNALIDVLPNFKQLERVKLAVGDETRPEPTLYTLCEDYLAAAKLGKACSTLGTCIFITGVVFSRHRWGIWLPDSDLPLIESWCHYFTFSKRNPLLALPSEVLERFRDDARNDTEYQLANYLLSSKNMLRRAARTV</sequence>
<evidence type="ECO:0000313" key="2">
    <source>
        <dbReference type="Proteomes" id="UP000076761"/>
    </source>
</evidence>
<keyword evidence="2" id="KW-1185">Reference proteome</keyword>
<dbReference type="EMBL" id="KV425557">
    <property type="protein sequence ID" value="KZT28522.1"/>
    <property type="molecule type" value="Genomic_DNA"/>
</dbReference>
<name>A0A165UQ33_9AGAM</name>
<dbReference type="STRING" id="1314782.A0A165UQ33"/>
<accession>A0A165UQ33</accession>
<organism evidence="1 2">
    <name type="scientific">Neolentinus lepideus HHB14362 ss-1</name>
    <dbReference type="NCBI Taxonomy" id="1314782"/>
    <lineage>
        <taxon>Eukaryota</taxon>
        <taxon>Fungi</taxon>
        <taxon>Dikarya</taxon>
        <taxon>Basidiomycota</taxon>
        <taxon>Agaricomycotina</taxon>
        <taxon>Agaricomycetes</taxon>
        <taxon>Gloeophyllales</taxon>
        <taxon>Gloeophyllaceae</taxon>
        <taxon>Neolentinus</taxon>
    </lineage>
</organism>
<evidence type="ECO:0008006" key="3">
    <source>
        <dbReference type="Google" id="ProtNLM"/>
    </source>
</evidence>
<reference evidence="1 2" key="1">
    <citation type="journal article" date="2016" name="Mol. Biol. Evol.">
        <title>Comparative Genomics of Early-Diverging Mushroom-Forming Fungi Provides Insights into the Origins of Lignocellulose Decay Capabilities.</title>
        <authorList>
            <person name="Nagy L.G."/>
            <person name="Riley R."/>
            <person name="Tritt A."/>
            <person name="Adam C."/>
            <person name="Daum C."/>
            <person name="Floudas D."/>
            <person name="Sun H."/>
            <person name="Yadav J.S."/>
            <person name="Pangilinan J."/>
            <person name="Larsson K.H."/>
            <person name="Matsuura K."/>
            <person name="Barry K."/>
            <person name="Labutti K."/>
            <person name="Kuo R."/>
            <person name="Ohm R.A."/>
            <person name="Bhattacharya S.S."/>
            <person name="Shirouzu T."/>
            <person name="Yoshinaga Y."/>
            <person name="Martin F.M."/>
            <person name="Grigoriev I.V."/>
            <person name="Hibbett D.S."/>
        </authorList>
    </citation>
    <scope>NUCLEOTIDE SEQUENCE [LARGE SCALE GENOMIC DNA]</scope>
    <source>
        <strain evidence="1 2">HHB14362 ss-1</strain>
    </source>
</reference>
<dbReference type="InParanoid" id="A0A165UQ33"/>
<proteinExistence type="predicted"/>
<dbReference type="Proteomes" id="UP000076761">
    <property type="component" value="Unassembled WGS sequence"/>
</dbReference>
<dbReference type="OrthoDB" id="3190489at2759"/>